<name>A0ABM0LWF7_SACKO</name>
<organism evidence="2 3">
    <name type="scientific">Saccoglossus kowalevskii</name>
    <name type="common">Acorn worm</name>
    <dbReference type="NCBI Taxonomy" id="10224"/>
    <lineage>
        <taxon>Eukaryota</taxon>
        <taxon>Metazoa</taxon>
        <taxon>Hemichordata</taxon>
        <taxon>Enteropneusta</taxon>
        <taxon>Harrimaniidae</taxon>
        <taxon>Saccoglossus</taxon>
    </lineage>
</organism>
<dbReference type="RefSeq" id="XP_006812098.1">
    <property type="nucleotide sequence ID" value="XM_006812035.1"/>
</dbReference>
<dbReference type="InterPro" id="IPR029044">
    <property type="entry name" value="Nucleotide-diphossugar_trans"/>
</dbReference>
<evidence type="ECO:0000313" key="3">
    <source>
        <dbReference type="RefSeq" id="XP_006812098.1"/>
    </source>
</evidence>
<dbReference type="PANTHER" id="PTHR15046">
    <property type="entry name" value="GLYCO_TRANS_2-LIKE DOMAIN-CONTAINING PROTEIN"/>
    <property type="match status" value="1"/>
</dbReference>
<dbReference type="InterPro" id="IPR001173">
    <property type="entry name" value="Glyco_trans_2-like"/>
</dbReference>
<evidence type="ECO:0000313" key="2">
    <source>
        <dbReference type="Proteomes" id="UP000694865"/>
    </source>
</evidence>
<reference evidence="3" key="1">
    <citation type="submission" date="2025-08" db="UniProtKB">
        <authorList>
            <consortium name="RefSeq"/>
        </authorList>
    </citation>
    <scope>IDENTIFICATION</scope>
    <source>
        <tissue evidence="3">Testes</tissue>
    </source>
</reference>
<dbReference type="CDD" id="cd00761">
    <property type="entry name" value="Glyco_tranf_GTA_type"/>
    <property type="match status" value="1"/>
</dbReference>
<dbReference type="GeneID" id="100369599"/>
<feature type="domain" description="Glycosyltransferase 2-like" evidence="1">
    <location>
        <begin position="219"/>
        <end position="339"/>
    </location>
</feature>
<accession>A0ABM0LWF7</accession>
<dbReference type="Proteomes" id="UP000694865">
    <property type="component" value="Unplaced"/>
</dbReference>
<proteinExistence type="predicted"/>
<dbReference type="SUPFAM" id="SSF53448">
    <property type="entry name" value="Nucleotide-diphospho-sugar transferases"/>
    <property type="match status" value="1"/>
</dbReference>
<protein>
    <submittedName>
        <fullName evidence="3">Beta-1,4 N-acetylgalactosaminyltransferase 1-like</fullName>
    </submittedName>
</protein>
<evidence type="ECO:0000259" key="1">
    <source>
        <dbReference type="Pfam" id="PF00535"/>
    </source>
</evidence>
<dbReference type="Gene3D" id="3.90.550.10">
    <property type="entry name" value="Spore Coat Polysaccharide Biosynthesis Protein SpsA, Chain A"/>
    <property type="match status" value="1"/>
</dbReference>
<dbReference type="Pfam" id="PF00535">
    <property type="entry name" value="Glycos_transf_2"/>
    <property type="match status" value="1"/>
</dbReference>
<keyword evidence="2" id="KW-1185">Reference proteome</keyword>
<gene>
    <name evidence="3" type="primary">LOC100369599</name>
</gene>
<dbReference type="PANTHER" id="PTHR15046:SF3">
    <property type="entry name" value="BETA-1,4 N-ACETYLGALACTOSAMINYLTRANSFERASE 2-LIKE"/>
    <property type="match status" value="1"/>
</dbReference>
<sequence length="405" mass="46009">MILLSSYGQSAIPNRQLEETNNYDEQSKQHVLDNVLGSIRNYAGRHKHRQPEVGVFDTTTHVANHTTVCPAMSPINYIGHGITMEPLQSVPIIGLSITEDVQRFVLKYEQLRLRIKSLNSFGHLFISMSKEEVRHTRVIIAGNSTGNIIVDVPGSNISQLLSLISTISYTNFIYDTNEQDVLEVNFLHYYIYINLHIRRPSLPNLFNTGGHNDLSRSVSVMTTTLGRYGSVNRMIDSVHFFYPNLAIIVADGSKSIEKINKLRTKQFTKPSYGGFFAGRNLALSQVRTKYVLHVTDDMYFTHATKLEVLLVEMENSTYDIVGAGVWENNNNTDCTNHISVHKSVEQLSGSCRMTESIPIFFLAKTAVLREIMIFKRAMSDEELFENVLPGMNLFCENVWIYREKL</sequence>